<proteinExistence type="predicted"/>
<reference evidence="1 2" key="1">
    <citation type="submission" date="2023-10" db="EMBL/GenBank/DDBJ databases">
        <title>Glaciecola aquimarina strain GGW-M5 nov., isolated from a coastal seawater.</title>
        <authorList>
            <person name="Bayburt H."/>
            <person name="Kim J.M."/>
            <person name="Choi B.J."/>
            <person name="Jeon C.O."/>
        </authorList>
    </citation>
    <scope>NUCLEOTIDE SEQUENCE [LARGE SCALE GENOMIC DNA]</scope>
    <source>
        <strain evidence="1 2">KCTC 32108</strain>
    </source>
</reference>
<organism evidence="1 2">
    <name type="scientific">Paraglaciecola aquimarina</name>
    <dbReference type="NCBI Taxonomy" id="1235557"/>
    <lineage>
        <taxon>Bacteria</taxon>
        <taxon>Pseudomonadati</taxon>
        <taxon>Pseudomonadota</taxon>
        <taxon>Gammaproteobacteria</taxon>
        <taxon>Alteromonadales</taxon>
        <taxon>Alteromonadaceae</taxon>
        <taxon>Paraglaciecola</taxon>
    </lineage>
</organism>
<dbReference type="EMBL" id="JAWDIO010000001">
    <property type="protein sequence ID" value="MDU0352631.1"/>
    <property type="molecule type" value="Genomic_DNA"/>
</dbReference>
<accession>A0ABU3SRI8</accession>
<gene>
    <name evidence="1" type="ORF">RS130_00705</name>
</gene>
<name>A0ABU3SRI8_9ALTE</name>
<comment type="caution">
    <text evidence="1">The sequence shown here is derived from an EMBL/GenBank/DDBJ whole genome shotgun (WGS) entry which is preliminary data.</text>
</comment>
<sequence length="129" mass="14499">MVKLKLPTTQAASRRSTVRIPIAMLPRMAIDMEKSGFNKKQQSKWLNQALNELFKIPDYTDLIAEEFITAGTTKSVSITLPADTEQNVIDAIKAVSQIEKIDKDKSAVIRVAIIQRLLRTEGKALRMDE</sequence>
<evidence type="ECO:0000313" key="2">
    <source>
        <dbReference type="Proteomes" id="UP001247805"/>
    </source>
</evidence>
<keyword evidence="2" id="KW-1185">Reference proteome</keyword>
<protein>
    <submittedName>
        <fullName evidence="1">Uncharacterized protein</fullName>
    </submittedName>
</protein>
<dbReference type="Proteomes" id="UP001247805">
    <property type="component" value="Unassembled WGS sequence"/>
</dbReference>
<dbReference type="RefSeq" id="WP_316024341.1">
    <property type="nucleotide sequence ID" value="NZ_JAWDIO010000001.1"/>
</dbReference>
<evidence type="ECO:0000313" key="1">
    <source>
        <dbReference type="EMBL" id="MDU0352631.1"/>
    </source>
</evidence>